<organism evidence="9 10">
    <name type="scientific">Helobdella robusta</name>
    <name type="common">Californian leech</name>
    <dbReference type="NCBI Taxonomy" id="6412"/>
    <lineage>
        <taxon>Eukaryota</taxon>
        <taxon>Metazoa</taxon>
        <taxon>Spiralia</taxon>
        <taxon>Lophotrochozoa</taxon>
        <taxon>Annelida</taxon>
        <taxon>Clitellata</taxon>
        <taxon>Hirudinea</taxon>
        <taxon>Rhynchobdellida</taxon>
        <taxon>Glossiphoniidae</taxon>
        <taxon>Helobdella</taxon>
    </lineage>
</organism>
<protein>
    <recommendedName>
        <fullName evidence="7">Hflx-type G domain-containing protein</fullName>
    </recommendedName>
</protein>
<dbReference type="InterPro" id="IPR027417">
    <property type="entry name" value="P-loop_NTPase"/>
</dbReference>
<accession>T1FNU6</accession>
<gene>
    <name evidence="9" type="primary">20210493</name>
    <name evidence="8" type="ORF">HELRODRAFT_186232</name>
</gene>
<evidence type="ECO:0000256" key="1">
    <source>
        <dbReference type="ARBA" id="ARBA00022723"/>
    </source>
</evidence>
<reference evidence="9" key="3">
    <citation type="submission" date="2015-06" db="UniProtKB">
        <authorList>
            <consortium name="EnsemblMetazoa"/>
        </authorList>
    </citation>
    <scope>IDENTIFICATION</scope>
</reference>
<dbReference type="FunFam" id="3.40.50.300:FF:000886">
    <property type="entry name" value="Putative GTP-binding protein 6"/>
    <property type="match status" value="1"/>
</dbReference>
<keyword evidence="2 5" id="KW-0547">Nucleotide-binding</keyword>
<feature type="binding site" evidence="6">
    <location>
        <position position="268"/>
    </location>
    <ligand>
        <name>Mg(2+)</name>
        <dbReference type="ChEBI" id="CHEBI:18420"/>
    </ligand>
</feature>
<dbReference type="GO" id="GO:0046872">
    <property type="term" value="F:metal ion binding"/>
    <property type="evidence" value="ECO:0007669"/>
    <property type="project" value="UniProtKB-KW"/>
</dbReference>
<reference evidence="8 10" key="2">
    <citation type="journal article" date="2013" name="Nature">
        <title>Insights into bilaterian evolution from three spiralian genomes.</title>
        <authorList>
            <person name="Simakov O."/>
            <person name="Marletaz F."/>
            <person name="Cho S.J."/>
            <person name="Edsinger-Gonzales E."/>
            <person name="Havlak P."/>
            <person name="Hellsten U."/>
            <person name="Kuo D.H."/>
            <person name="Larsson T."/>
            <person name="Lv J."/>
            <person name="Arendt D."/>
            <person name="Savage R."/>
            <person name="Osoegawa K."/>
            <person name="de Jong P."/>
            <person name="Grimwood J."/>
            <person name="Chapman J.A."/>
            <person name="Shapiro H."/>
            <person name="Aerts A."/>
            <person name="Otillar R.P."/>
            <person name="Terry A.Y."/>
            <person name="Boore J.L."/>
            <person name="Grigoriev I.V."/>
            <person name="Lindberg D.R."/>
            <person name="Seaver E.C."/>
            <person name="Weisblat D.A."/>
            <person name="Putnam N.H."/>
            <person name="Rokhsar D.S."/>
        </authorList>
    </citation>
    <scope>NUCLEOTIDE SEQUENCE</scope>
</reference>
<feature type="binding site" evidence="5">
    <location>
        <begin position="379"/>
        <end position="382"/>
    </location>
    <ligand>
        <name>GTP</name>
        <dbReference type="ChEBI" id="CHEBI:37565"/>
    </ligand>
</feature>
<dbReference type="Proteomes" id="UP000015101">
    <property type="component" value="Unassembled WGS sequence"/>
</dbReference>
<dbReference type="PIRSF" id="PIRSF006809">
    <property type="entry name" value="GTP-binding_hflX_prd"/>
    <property type="match status" value="1"/>
</dbReference>
<keyword evidence="4 5" id="KW-0342">GTP-binding</keyword>
<dbReference type="EMBL" id="AMQM01008464">
    <property type="status" value="NOT_ANNOTATED_CDS"/>
    <property type="molecule type" value="Genomic_DNA"/>
</dbReference>
<dbReference type="HOGENOM" id="CLU_019597_0_0_1"/>
<dbReference type="InterPro" id="IPR032305">
    <property type="entry name" value="GTP-bd_M"/>
</dbReference>
<dbReference type="CDD" id="cd01878">
    <property type="entry name" value="HflX"/>
    <property type="match status" value="1"/>
</dbReference>
<dbReference type="Pfam" id="PF13167">
    <property type="entry name" value="GTP-bdg_N"/>
    <property type="match status" value="1"/>
</dbReference>
<dbReference type="PANTHER" id="PTHR10229">
    <property type="entry name" value="GTP-BINDING PROTEIN HFLX"/>
    <property type="match status" value="1"/>
</dbReference>
<dbReference type="Pfam" id="PF16360">
    <property type="entry name" value="GTP-bdg_M"/>
    <property type="match status" value="1"/>
</dbReference>
<dbReference type="GO" id="GO:0005737">
    <property type="term" value="C:cytoplasm"/>
    <property type="evidence" value="ECO:0000318"/>
    <property type="project" value="GO_Central"/>
</dbReference>
<dbReference type="Gene3D" id="3.40.50.300">
    <property type="entry name" value="P-loop containing nucleotide triphosphate hydrolases"/>
    <property type="match status" value="1"/>
</dbReference>
<feature type="binding site" evidence="5">
    <location>
        <begin position="261"/>
        <end position="268"/>
    </location>
    <ligand>
        <name>GTP</name>
        <dbReference type="ChEBI" id="CHEBI:37565"/>
    </ligand>
</feature>
<dbReference type="FunCoup" id="T1FNU6">
    <property type="interactions" value="259"/>
</dbReference>
<dbReference type="eggNOG" id="KOG0410">
    <property type="taxonomic scope" value="Eukaryota"/>
</dbReference>
<dbReference type="NCBIfam" id="TIGR03156">
    <property type="entry name" value="GTP_HflX"/>
    <property type="match status" value="1"/>
</dbReference>
<feature type="binding site" evidence="6">
    <location>
        <position position="289"/>
    </location>
    <ligand>
        <name>Mg(2+)</name>
        <dbReference type="ChEBI" id="CHEBI:18420"/>
    </ligand>
</feature>
<dbReference type="InterPro" id="IPR025121">
    <property type="entry name" value="GTPase_HflX_N"/>
</dbReference>
<dbReference type="OrthoDB" id="10268034at2759"/>
<evidence type="ECO:0000313" key="9">
    <source>
        <dbReference type="EnsemblMetazoa" id="HelroP186232"/>
    </source>
</evidence>
<feature type="binding site" evidence="5">
    <location>
        <begin position="412"/>
        <end position="414"/>
    </location>
    <ligand>
        <name>GTP</name>
        <dbReference type="ChEBI" id="CHEBI:37565"/>
    </ligand>
</feature>
<dbReference type="EnsemblMetazoa" id="HelroT186232">
    <property type="protein sequence ID" value="HelroP186232"/>
    <property type="gene ID" value="HelroG186232"/>
</dbReference>
<dbReference type="PROSITE" id="PS51705">
    <property type="entry name" value="G_HFLX"/>
    <property type="match status" value="1"/>
</dbReference>
<feature type="binding site" evidence="5">
    <location>
        <begin position="287"/>
        <end position="291"/>
    </location>
    <ligand>
        <name>GTP</name>
        <dbReference type="ChEBI" id="CHEBI:37565"/>
    </ligand>
</feature>
<dbReference type="STRING" id="6412.T1FNU6"/>
<keyword evidence="10" id="KW-1185">Reference proteome</keyword>
<dbReference type="InterPro" id="IPR016496">
    <property type="entry name" value="GTPase_HflX"/>
</dbReference>
<evidence type="ECO:0000256" key="3">
    <source>
        <dbReference type="ARBA" id="ARBA00022842"/>
    </source>
</evidence>
<dbReference type="InParanoid" id="T1FNU6"/>
<dbReference type="GO" id="GO:0043022">
    <property type="term" value="F:ribosome binding"/>
    <property type="evidence" value="ECO:0000318"/>
    <property type="project" value="GO_Central"/>
</dbReference>
<dbReference type="PANTHER" id="PTHR10229:SF0">
    <property type="entry name" value="GTP-BINDING PROTEIN 6-RELATED"/>
    <property type="match status" value="1"/>
</dbReference>
<feature type="domain" description="Hflx-type G" evidence="7">
    <location>
        <begin position="255"/>
        <end position="434"/>
    </location>
</feature>
<sequence>MMKLVRKNIFKNYLSFCVCRSKILATSTRHFQDCADEDESLEELFPRLSKIRHSVFIIQPNMRDVPEKAKNTSANHQLSELCSLVHSIPDWLVIDKAIHSLKFLDKQHVFGKGKLEELRQHVKSSSLHITAIVMGMPSLNTNQLSNLQHLFNLPVYDRYTLVLEIFRARASTNEAKLQVSMAEINYIRYHLHGLHRGTLDFQTDALELVGGTSEVPVQTRKMLLRDRESKIQKELVKLEKQRTLAMEKRRKMKIPSVAVVGYTNAGKTSLIKSLTKNENMAPKNQLFATLDISNFQGFLPNRMKVLYVDTIGFISDLHPSLLNAFSSTLQDIAYADLLVHVCDVSHPDRRLQDEVVRRTITNLPLMPDELLRSVVRVYNKVDLLGDSERAKLEEETLTSSSSSSSSPPVLISVKNGWNRDEVMMTIQNAIIKATGRVTKKLKIPINSGLLQWLYKESEVEEVTSDPKNAEMYLIKTTMTAQSYAKFIKNFKLKDKNSLS</sequence>
<keyword evidence="3 6" id="KW-0460">Magnesium</keyword>
<dbReference type="KEGG" id="hro:HELRODRAFT_186232"/>
<evidence type="ECO:0000256" key="6">
    <source>
        <dbReference type="PIRSR" id="PIRSR006809-2"/>
    </source>
</evidence>
<dbReference type="GO" id="GO:0005525">
    <property type="term" value="F:GTP binding"/>
    <property type="evidence" value="ECO:0007669"/>
    <property type="project" value="UniProtKB-KW"/>
</dbReference>
<dbReference type="CTD" id="20210493"/>
<dbReference type="GeneID" id="20210493"/>
<feature type="binding site" evidence="5">
    <location>
        <begin position="309"/>
        <end position="312"/>
    </location>
    <ligand>
        <name>GTP</name>
        <dbReference type="ChEBI" id="CHEBI:37565"/>
    </ligand>
</feature>
<evidence type="ECO:0000256" key="5">
    <source>
        <dbReference type="PIRSR" id="PIRSR006809-1"/>
    </source>
</evidence>
<reference evidence="10" key="1">
    <citation type="submission" date="2012-12" db="EMBL/GenBank/DDBJ databases">
        <authorList>
            <person name="Hellsten U."/>
            <person name="Grimwood J."/>
            <person name="Chapman J.A."/>
            <person name="Shapiro H."/>
            <person name="Aerts A."/>
            <person name="Otillar R.P."/>
            <person name="Terry A.Y."/>
            <person name="Boore J.L."/>
            <person name="Simakov O."/>
            <person name="Marletaz F."/>
            <person name="Cho S.-J."/>
            <person name="Edsinger-Gonzales E."/>
            <person name="Havlak P."/>
            <person name="Kuo D.-H."/>
            <person name="Larsson T."/>
            <person name="Lv J."/>
            <person name="Arendt D."/>
            <person name="Savage R."/>
            <person name="Osoegawa K."/>
            <person name="de Jong P."/>
            <person name="Lindberg D.R."/>
            <person name="Seaver E.C."/>
            <person name="Weisblat D.A."/>
            <person name="Putnam N.H."/>
            <person name="Grigoriev I.V."/>
            <person name="Rokhsar D.S."/>
        </authorList>
    </citation>
    <scope>NUCLEOTIDE SEQUENCE</scope>
</reference>
<proteinExistence type="predicted"/>
<dbReference type="PRINTS" id="PR00326">
    <property type="entry name" value="GTP1OBG"/>
</dbReference>
<dbReference type="InterPro" id="IPR042108">
    <property type="entry name" value="GTPase_HflX_N_sf"/>
</dbReference>
<name>T1FNU6_HELRO</name>
<dbReference type="Pfam" id="PF01926">
    <property type="entry name" value="MMR_HSR1"/>
    <property type="match status" value="1"/>
</dbReference>
<evidence type="ECO:0000259" key="7">
    <source>
        <dbReference type="PROSITE" id="PS51705"/>
    </source>
</evidence>
<evidence type="ECO:0000256" key="2">
    <source>
        <dbReference type="ARBA" id="ARBA00022741"/>
    </source>
</evidence>
<evidence type="ECO:0000313" key="10">
    <source>
        <dbReference type="Proteomes" id="UP000015101"/>
    </source>
</evidence>
<dbReference type="InterPro" id="IPR006073">
    <property type="entry name" value="GTP-bd"/>
</dbReference>
<evidence type="ECO:0000313" key="8">
    <source>
        <dbReference type="EMBL" id="ESN90009.1"/>
    </source>
</evidence>
<comment type="cofactor">
    <cofactor evidence="6">
        <name>Mg(2+)</name>
        <dbReference type="ChEBI" id="CHEBI:18420"/>
    </cofactor>
</comment>
<dbReference type="AlphaFoldDB" id="T1FNU6"/>
<dbReference type="RefSeq" id="XP_009031877.1">
    <property type="nucleotide sequence ID" value="XM_009033629.1"/>
</dbReference>
<dbReference type="SUPFAM" id="SSF52540">
    <property type="entry name" value="P-loop containing nucleoside triphosphate hydrolases"/>
    <property type="match status" value="1"/>
</dbReference>
<dbReference type="EMBL" id="KB097783">
    <property type="protein sequence ID" value="ESN90009.1"/>
    <property type="molecule type" value="Genomic_DNA"/>
</dbReference>
<dbReference type="OMA" id="IDVANKC"/>
<keyword evidence="1 6" id="KW-0479">Metal-binding</keyword>
<evidence type="ECO:0000256" key="4">
    <source>
        <dbReference type="ARBA" id="ARBA00023134"/>
    </source>
</evidence>
<dbReference type="Gene3D" id="3.40.50.11060">
    <property type="entry name" value="GTPase HflX, N-terminal domain"/>
    <property type="match status" value="1"/>
</dbReference>
<dbReference type="InterPro" id="IPR030394">
    <property type="entry name" value="G_HFLX_dom"/>
</dbReference>